<keyword evidence="11" id="KW-0028">Amino-acid biosynthesis</keyword>
<dbReference type="EC" id="3.5.4.9" evidence="11"/>
<dbReference type="PRINTS" id="PR00085">
    <property type="entry name" value="THFDHDRGNASE"/>
</dbReference>
<dbReference type="Pfam" id="PF02882">
    <property type="entry name" value="THF_DHG_CYH_C"/>
    <property type="match status" value="1"/>
</dbReference>
<comment type="caution">
    <text evidence="14">The sequence shown here is derived from an EMBL/GenBank/DDBJ whole genome shotgun (WGS) entry which is preliminary data.</text>
</comment>
<dbReference type="HAMAP" id="MF_01576">
    <property type="entry name" value="THF_DHG_CYH"/>
    <property type="match status" value="1"/>
</dbReference>
<keyword evidence="8 11" id="KW-0368">Histidine biosynthesis</keyword>
<keyword evidence="10 11" id="KW-0511">Multifunctional enzyme</keyword>
<dbReference type="InterPro" id="IPR046346">
    <property type="entry name" value="Aminoacid_DH-like_N_sf"/>
</dbReference>
<dbReference type="GO" id="GO:0005829">
    <property type="term" value="C:cytosol"/>
    <property type="evidence" value="ECO:0007669"/>
    <property type="project" value="TreeGrafter"/>
</dbReference>
<proteinExistence type="inferred from homology"/>
<dbReference type="SUPFAM" id="SSF53223">
    <property type="entry name" value="Aminoacid dehydrogenase-like, N-terminal domain"/>
    <property type="match status" value="1"/>
</dbReference>
<comment type="catalytic activity">
    <reaction evidence="11">
        <text>(6R)-5,10-methenyltetrahydrofolate + H2O = (6R)-10-formyltetrahydrofolate + H(+)</text>
        <dbReference type="Rhea" id="RHEA:23700"/>
        <dbReference type="ChEBI" id="CHEBI:15377"/>
        <dbReference type="ChEBI" id="CHEBI:15378"/>
        <dbReference type="ChEBI" id="CHEBI:57455"/>
        <dbReference type="ChEBI" id="CHEBI:195366"/>
        <dbReference type="EC" id="3.5.4.9"/>
    </reaction>
</comment>
<dbReference type="EMBL" id="RFKV01000084">
    <property type="protein sequence ID" value="RMD76908.1"/>
    <property type="molecule type" value="Genomic_DNA"/>
</dbReference>
<dbReference type="InterPro" id="IPR020630">
    <property type="entry name" value="THF_DH/CycHdrlase_cat_dom"/>
</dbReference>
<dbReference type="EC" id="1.5.1.5" evidence="11"/>
<dbReference type="Pfam" id="PF00763">
    <property type="entry name" value="THF_DHG_CYH"/>
    <property type="match status" value="1"/>
</dbReference>
<dbReference type="GO" id="GO:0006164">
    <property type="term" value="P:purine nucleotide biosynthetic process"/>
    <property type="evidence" value="ECO:0007669"/>
    <property type="project" value="UniProtKB-KW"/>
</dbReference>
<evidence type="ECO:0000256" key="8">
    <source>
        <dbReference type="ARBA" id="ARBA00023102"/>
    </source>
</evidence>
<evidence type="ECO:0000259" key="13">
    <source>
        <dbReference type="Pfam" id="PF02882"/>
    </source>
</evidence>
<dbReference type="Gene3D" id="3.40.50.10860">
    <property type="entry name" value="Leucine Dehydrogenase, chain A, domain 1"/>
    <property type="match status" value="1"/>
</dbReference>
<evidence type="ECO:0000256" key="4">
    <source>
        <dbReference type="ARBA" id="ARBA00022755"/>
    </source>
</evidence>
<evidence type="ECO:0000256" key="1">
    <source>
        <dbReference type="ARBA" id="ARBA00004777"/>
    </source>
</evidence>
<comment type="similarity">
    <text evidence="11">Belongs to the tetrahydrofolate dehydrogenase/cyclohydrolase family.</text>
</comment>
<sequence length="281" mass="31313">MNLILGKSISERIDKDIIKKMSMLGKKPSIFILLANESDSSKTYTKLKKKKADEIGVNCEIINFSANCCSDDLLRTIQELNYNSSCHGIIVQLPLYEHLENERTKILNSISHKKDIDCLSETSLAKIFTESEPLLPAAAQATVECLKEVQIESYERKKIVIVNNSNLIGLPLAVYFSRRNASVLVLNEQSDKIEREIAECDILITATGKTKLFPINLLKEGSTCIDITSEKEGNKIFGDIRWDENVSNLNINITPVPGGVGPVTVSCVFYNLCKLLLENDS</sequence>
<feature type="domain" description="Tetrahydrofolate dehydrogenase/cyclohydrolase NAD(P)-binding" evidence="13">
    <location>
        <begin position="136"/>
        <end position="276"/>
    </location>
</feature>
<comment type="subunit">
    <text evidence="2 11">Homodimer.</text>
</comment>
<name>A0A3M0Z463_9BACT</name>
<evidence type="ECO:0000313" key="15">
    <source>
        <dbReference type="Proteomes" id="UP000269410"/>
    </source>
</evidence>
<evidence type="ECO:0000256" key="3">
    <source>
        <dbReference type="ARBA" id="ARBA00022563"/>
    </source>
</evidence>
<keyword evidence="9 11" id="KW-0486">Methionine biosynthesis</keyword>
<dbReference type="GO" id="GO:0004488">
    <property type="term" value="F:methylenetetrahydrofolate dehydrogenase (NADP+) activity"/>
    <property type="evidence" value="ECO:0007669"/>
    <property type="project" value="UniProtKB-UniRule"/>
</dbReference>
<dbReference type="GO" id="GO:0035999">
    <property type="term" value="P:tetrahydrofolate interconversion"/>
    <property type="evidence" value="ECO:0007669"/>
    <property type="project" value="UniProtKB-UniRule"/>
</dbReference>
<feature type="domain" description="Tetrahydrofolate dehydrogenase/cyclohydrolase catalytic" evidence="12">
    <location>
        <begin position="4"/>
        <end position="117"/>
    </location>
</feature>
<evidence type="ECO:0000256" key="10">
    <source>
        <dbReference type="ARBA" id="ARBA00023268"/>
    </source>
</evidence>
<comment type="pathway">
    <text evidence="1 11">One-carbon metabolism; tetrahydrofolate interconversion.</text>
</comment>
<protein>
    <recommendedName>
        <fullName evidence="11">Bifunctional protein FolD</fullName>
    </recommendedName>
    <domain>
        <recommendedName>
            <fullName evidence="11">Methylenetetrahydrofolate dehydrogenase</fullName>
            <ecNumber evidence="11">1.5.1.5</ecNumber>
        </recommendedName>
    </domain>
    <domain>
        <recommendedName>
            <fullName evidence="11">Methenyltetrahydrofolate cyclohydrolase</fullName>
            <ecNumber evidence="11">3.5.4.9</ecNumber>
        </recommendedName>
    </domain>
</protein>
<dbReference type="FunFam" id="3.40.50.10860:FF:000005">
    <property type="entry name" value="C-1-tetrahydrofolate synthase, cytoplasmic, putative"/>
    <property type="match status" value="1"/>
</dbReference>
<dbReference type="GO" id="GO:0004477">
    <property type="term" value="F:methenyltetrahydrofolate cyclohydrolase activity"/>
    <property type="evidence" value="ECO:0007669"/>
    <property type="project" value="UniProtKB-UniRule"/>
</dbReference>
<keyword evidence="4 11" id="KW-0658">Purine biosynthesis</keyword>
<feature type="binding site" evidence="11">
    <location>
        <begin position="163"/>
        <end position="165"/>
    </location>
    <ligand>
        <name>NADP(+)</name>
        <dbReference type="ChEBI" id="CHEBI:58349"/>
    </ligand>
</feature>
<dbReference type="GO" id="GO:0000105">
    <property type="term" value="P:L-histidine biosynthetic process"/>
    <property type="evidence" value="ECO:0007669"/>
    <property type="project" value="UniProtKB-KW"/>
</dbReference>
<evidence type="ECO:0000256" key="5">
    <source>
        <dbReference type="ARBA" id="ARBA00022801"/>
    </source>
</evidence>
<dbReference type="PANTHER" id="PTHR48099">
    <property type="entry name" value="C-1-TETRAHYDROFOLATE SYNTHASE, CYTOPLASMIC-RELATED"/>
    <property type="match status" value="1"/>
</dbReference>
<comment type="function">
    <text evidence="11">Catalyzes the oxidation of 5,10-methylenetetrahydrofolate to 5,10-methenyltetrahydrofolate and then the hydrolysis of 5,10-methenyltetrahydrofolate to 10-formyltetrahydrofolate.</text>
</comment>
<gene>
    <name evidence="11" type="primary">folD</name>
    <name evidence="14" type="ORF">D6810_02650</name>
</gene>
<accession>A0A3M0Z463</accession>
<keyword evidence="6 11" id="KW-0521">NADP</keyword>
<keyword evidence="3 11" id="KW-0554">One-carbon metabolism</keyword>
<evidence type="ECO:0000256" key="6">
    <source>
        <dbReference type="ARBA" id="ARBA00022857"/>
    </source>
</evidence>
<dbReference type="Proteomes" id="UP000269410">
    <property type="component" value="Unassembled WGS sequence"/>
</dbReference>
<evidence type="ECO:0000259" key="12">
    <source>
        <dbReference type="Pfam" id="PF00763"/>
    </source>
</evidence>
<dbReference type="InterPro" id="IPR020631">
    <property type="entry name" value="THF_DH/CycHdrlase_NAD-bd_dom"/>
</dbReference>
<dbReference type="UniPathway" id="UPA00193"/>
<dbReference type="Gene3D" id="3.40.50.720">
    <property type="entry name" value="NAD(P)-binding Rossmann-like Domain"/>
    <property type="match status" value="1"/>
</dbReference>
<dbReference type="InterPro" id="IPR000672">
    <property type="entry name" value="THF_DH/CycHdrlase"/>
</dbReference>
<organism evidence="14 15">
    <name type="scientific">Candidatus Dojkabacteria bacterium</name>
    <dbReference type="NCBI Taxonomy" id="2099670"/>
    <lineage>
        <taxon>Bacteria</taxon>
        <taxon>Candidatus Dojkabacteria</taxon>
    </lineage>
</organism>
<evidence type="ECO:0000256" key="11">
    <source>
        <dbReference type="HAMAP-Rule" id="MF_01576"/>
    </source>
</evidence>
<evidence type="ECO:0000256" key="7">
    <source>
        <dbReference type="ARBA" id="ARBA00023002"/>
    </source>
</evidence>
<evidence type="ECO:0000256" key="9">
    <source>
        <dbReference type="ARBA" id="ARBA00023167"/>
    </source>
</evidence>
<reference evidence="14 15" key="1">
    <citation type="submission" date="2018-10" db="EMBL/GenBank/DDBJ databases">
        <title>Thermophilic Lithotrophy and Phototrophy in an Intertidal, Iron-rich, Geothermal Spring.</title>
        <authorList>
            <person name="Ward L.M."/>
            <person name="Idei A."/>
            <person name="Nakagawa M."/>
            <person name="Ueno Y."/>
            <person name="Fischer W."/>
            <person name="Mcglynn S.E."/>
        </authorList>
    </citation>
    <scope>NUCLEOTIDE SEQUENCE [LARGE SCALE GENOMIC DNA]</scope>
    <source>
        <strain evidence="14">J137</strain>
    </source>
</reference>
<comment type="caution">
    <text evidence="11">Lacks conserved residue(s) required for the propagation of feature annotation.</text>
</comment>
<keyword evidence="5 11" id="KW-0378">Hydrolase</keyword>
<keyword evidence="7 11" id="KW-0560">Oxidoreductase</keyword>
<comment type="catalytic activity">
    <reaction evidence="11">
        <text>(6R)-5,10-methylene-5,6,7,8-tetrahydrofolate + NADP(+) = (6R)-5,10-methenyltetrahydrofolate + NADPH</text>
        <dbReference type="Rhea" id="RHEA:22812"/>
        <dbReference type="ChEBI" id="CHEBI:15636"/>
        <dbReference type="ChEBI" id="CHEBI:57455"/>
        <dbReference type="ChEBI" id="CHEBI:57783"/>
        <dbReference type="ChEBI" id="CHEBI:58349"/>
        <dbReference type="EC" id="1.5.1.5"/>
    </reaction>
</comment>
<dbReference type="SUPFAM" id="SSF51735">
    <property type="entry name" value="NAD(P)-binding Rossmann-fold domains"/>
    <property type="match status" value="1"/>
</dbReference>
<dbReference type="InterPro" id="IPR036291">
    <property type="entry name" value="NAD(P)-bd_dom_sf"/>
</dbReference>
<dbReference type="AlphaFoldDB" id="A0A3M0Z463"/>
<dbReference type="PANTHER" id="PTHR48099:SF5">
    <property type="entry name" value="C-1-TETRAHYDROFOLATE SYNTHASE, CYTOPLASMIC"/>
    <property type="match status" value="1"/>
</dbReference>
<dbReference type="GO" id="GO:0009086">
    <property type="term" value="P:methionine biosynthetic process"/>
    <property type="evidence" value="ECO:0007669"/>
    <property type="project" value="UniProtKB-KW"/>
</dbReference>
<evidence type="ECO:0000313" key="14">
    <source>
        <dbReference type="EMBL" id="RMD76908.1"/>
    </source>
</evidence>
<evidence type="ECO:0000256" key="2">
    <source>
        <dbReference type="ARBA" id="ARBA00011738"/>
    </source>
</evidence>